<evidence type="ECO:0000256" key="6">
    <source>
        <dbReference type="HAMAP-Rule" id="MF_00163"/>
    </source>
</evidence>
<evidence type="ECO:0000256" key="5">
    <source>
        <dbReference type="ARBA" id="ARBA00023004"/>
    </source>
</evidence>
<dbReference type="SUPFAM" id="SSF56420">
    <property type="entry name" value="Peptide deformylase"/>
    <property type="match status" value="2"/>
</dbReference>
<dbReference type="Pfam" id="PF01327">
    <property type="entry name" value="Pep_deformylase"/>
    <property type="match status" value="2"/>
</dbReference>
<keyword evidence="3 6" id="KW-0378">Hydrolase</keyword>
<reference evidence="8" key="1">
    <citation type="journal article" date="2021" name="PeerJ">
        <title>Extensive microbial diversity within the chicken gut microbiome revealed by metagenomics and culture.</title>
        <authorList>
            <person name="Gilroy R."/>
            <person name="Ravi A."/>
            <person name="Getino M."/>
            <person name="Pursley I."/>
            <person name="Horton D.L."/>
            <person name="Alikhan N.F."/>
            <person name="Baker D."/>
            <person name="Gharbi K."/>
            <person name="Hall N."/>
            <person name="Watson M."/>
            <person name="Adriaenssens E.M."/>
            <person name="Foster-Nyarko E."/>
            <person name="Jarju S."/>
            <person name="Secka A."/>
            <person name="Antonio M."/>
            <person name="Oren A."/>
            <person name="Chaudhuri R.R."/>
            <person name="La Ragione R."/>
            <person name="Hildebrand F."/>
            <person name="Pallen M.J."/>
        </authorList>
    </citation>
    <scope>NUCLEOTIDE SEQUENCE</scope>
    <source>
        <strain evidence="8">578</strain>
    </source>
</reference>
<protein>
    <recommendedName>
        <fullName evidence="6">Peptide deformylase</fullName>
        <shortName evidence="6">PDF</shortName>
        <ecNumber evidence="6">3.5.1.88</ecNumber>
    </recommendedName>
    <alternativeName>
        <fullName evidence="6">Polypeptide deformylase</fullName>
    </alternativeName>
</protein>
<evidence type="ECO:0000256" key="4">
    <source>
        <dbReference type="ARBA" id="ARBA00022917"/>
    </source>
</evidence>
<reference evidence="8" key="2">
    <citation type="submission" date="2021-09" db="EMBL/GenBank/DDBJ databases">
        <authorList>
            <person name="Gilroy R."/>
        </authorList>
    </citation>
    <scope>NUCLEOTIDE SEQUENCE</scope>
    <source>
        <strain evidence="8">578</strain>
    </source>
</reference>
<name>A0A921KB96_9BIFI</name>
<sequence length="271" mass="30485">MAFSGPIDKQLNHEVEGMLKRFPDGLLPIVSLGEPVLRAEWQEYTGQLSSKTLAKLIKAMRKTMLEAPGVGLAAPQIGLPLAFAVVEDHVVDLSDLDAQDYQSDSSLDANSSSAAGSDADEAFDAEDYDEDYDEDYEDEDYDGEELDMLTPQNDPREVAEFPFHVIINPVYKPIGEKTASFYEGCLSMPGYQAVRKRWLDIEATWYDEKGMKHSENLHGWPARIFQHETDHLSGEVYIDKAETRSLATDENLGELWWDPRLMNEARATLGF</sequence>
<feature type="binding site" evidence="6">
    <location>
        <position position="231"/>
    </location>
    <ligand>
        <name>Fe cation</name>
        <dbReference type="ChEBI" id="CHEBI:24875"/>
    </ligand>
</feature>
<feature type="region of interest" description="Disordered" evidence="7">
    <location>
        <begin position="102"/>
        <end position="127"/>
    </location>
</feature>
<evidence type="ECO:0000256" key="7">
    <source>
        <dbReference type="SAM" id="MobiDB-lite"/>
    </source>
</evidence>
<accession>A0A921KB96</accession>
<feature type="compositionally biased region" description="Acidic residues" evidence="7">
    <location>
        <begin position="118"/>
        <end position="127"/>
    </location>
</feature>
<dbReference type="CDD" id="cd00487">
    <property type="entry name" value="Pep_deformylase"/>
    <property type="match status" value="1"/>
</dbReference>
<feature type="compositionally biased region" description="Low complexity" evidence="7">
    <location>
        <begin position="103"/>
        <end position="117"/>
    </location>
</feature>
<comment type="catalytic activity">
    <reaction evidence="6">
        <text>N-terminal N-formyl-L-methionyl-[peptide] + H2O = N-terminal L-methionyl-[peptide] + formate</text>
        <dbReference type="Rhea" id="RHEA:24420"/>
        <dbReference type="Rhea" id="RHEA-COMP:10639"/>
        <dbReference type="Rhea" id="RHEA-COMP:10640"/>
        <dbReference type="ChEBI" id="CHEBI:15377"/>
        <dbReference type="ChEBI" id="CHEBI:15740"/>
        <dbReference type="ChEBI" id="CHEBI:49298"/>
        <dbReference type="ChEBI" id="CHEBI:64731"/>
        <dbReference type="EC" id="3.5.1.88"/>
    </reaction>
</comment>
<organism evidence="8 9">
    <name type="scientific">Aeriscardovia aeriphila</name>
    <dbReference type="NCBI Taxonomy" id="218139"/>
    <lineage>
        <taxon>Bacteria</taxon>
        <taxon>Bacillati</taxon>
        <taxon>Actinomycetota</taxon>
        <taxon>Actinomycetes</taxon>
        <taxon>Bifidobacteriales</taxon>
        <taxon>Bifidobacteriaceae</taxon>
        <taxon>Aeriscardovia</taxon>
    </lineage>
</organism>
<comment type="function">
    <text evidence="6">Removes the formyl group from the N-terminal Met of newly synthesized proteins. Requires at least a dipeptide for an efficient rate of reaction. N-terminal L-methionine is a prerequisite for activity but the enzyme has broad specificity at other positions.</text>
</comment>
<proteinExistence type="inferred from homology"/>
<comment type="cofactor">
    <cofactor evidence="6">
        <name>Fe(2+)</name>
        <dbReference type="ChEBI" id="CHEBI:29033"/>
    </cofactor>
    <text evidence="6">Binds 1 Fe(2+) ion.</text>
</comment>
<dbReference type="InterPro" id="IPR023635">
    <property type="entry name" value="Peptide_deformylase"/>
</dbReference>
<evidence type="ECO:0000256" key="1">
    <source>
        <dbReference type="ARBA" id="ARBA00010759"/>
    </source>
</evidence>
<dbReference type="Gene3D" id="3.90.45.10">
    <property type="entry name" value="Peptide deformylase"/>
    <property type="match status" value="1"/>
</dbReference>
<dbReference type="InterPro" id="IPR036821">
    <property type="entry name" value="Peptide_deformylase_sf"/>
</dbReference>
<evidence type="ECO:0000313" key="9">
    <source>
        <dbReference type="Proteomes" id="UP000715651"/>
    </source>
</evidence>
<comment type="caution">
    <text evidence="8">The sequence shown here is derived from an EMBL/GenBank/DDBJ whole genome shotgun (WGS) entry which is preliminary data.</text>
</comment>
<keyword evidence="4 6" id="KW-0648">Protein biosynthesis</keyword>
<feature type="active site" evidence="6">
    <location>
        <position position="228"/>
    </location>
</feature>
<dbReference type="AlphaFoldDB" id="A0A921KB96"/>
<keyword evidence="2 6" id="KW-0479">Metal-binding</keyword>
<dbReference type="PRINTS" id="PR01576">
    <property type="entry name" value="PDEFORMYLASE"/>
</dbReference>
<dbReference type="HAMAP" id="MF_00163">
    <property type="entry name" value="Pep_deformylase"/>
    <property type="match status" value="1"/>
</dbReference>
<comment type="similarity">
    <text evidence="1 6">Belongs to the polypeptide deformylase family.</text>
</comment>
<dbReference type="EC" id="3.5.1.88" evidence="6"/>
<dbReference type="Proteomes" id="UP000715651">
    <property type="component" value="Unassembled WGS sequence"/>
</dbReference>
<evidence type="ECO:0000256" key="2">
    <source>
        <dbReference type="ARBA" id="ARBA00022723"/>
    </source>
</evidence>
<dbReference type="EMBL" id="DYWK01000009">
    <property type="protein sequence ID" value="HJF18637.1"/>
    <property type="molecule type" value="Genomic_DNA"/>
</dbReference>
<dbReference type="GO" id="GO:0006412">
    <property type="term" value="P:translation"/>
    <property type="evidence" value="ECO:0007669"/>
    <property type="project" value="UniProtKB-UniRule"/>
</dbReference>
<feature type="binding site" evidence="6">
    <location>
        <position position="227"/>
    </location>
    <ligand>
        <name>Fe cation</name>
        <dbReference type="ChEBI" id="CHEBI:24875"/>
    </ligand>
</feature>
<dbReference type="GO" id="GO:0042586">
    <property type="term" value="F:peptide deformylase activity"/>
    <property type="evidence" value="ECO:0007669"/>
    <property type="project" value="UniProtKB-UniRule"/>
</dbReference>
<dbReference type="GO" id="GO:0046872">
    <property type="term" value="F:metal ion binding"/>
    <property type="evidence" value="ECO:0007669"/>
    <property type="project" value="UniProtKB-KW"/>
</dbReference>
<evidence type="ECO:0000256" key="3">
    <source>
        <dbReference type="ARBA" id="ARBA00022801"/>
    </source>
</evidence>
<gene>
    <name evidence="6" type="primary">def</name>
    <name evidence="8" type="ORF">K8U78_05810</name>
</gene>
<evidence type="ECO:0000313" key="8">
    <source>
        <dbReference type="EMBL" id="HJF18637.1"/>
    </source>
</evidence>
<dbReference type="PANTHER" id="PTHR10458">
    <property type="entry name" value="PEPTIDE DEFORMYLASE"/>
    <property type="match status" value="1"/>
</dbReference>
<dbReference type="PANTHER" id="PTHR10458:SF2">
    <property type="entry name" value="PEPTIDE DEFORMYLASE, MITOCHONDRIAL"/>
    <property type="match status" value="1"/>
</dbReference>
<feature type="binding site" evidence="6">
    <location>
        <position position="185"/>
    </location>
    <ligand>
        <name>Fe cation</name>
        <dbReference type="ChEBI" id="CHEBI:24875"/>
    </ligand>
</feature>
<keyword evidence="5 6" id="KW-0408">Iron</keyword>